<evidence type="ECO:0000256" key="2">
    <source>
        <dbReference type="SAM" id="MobiDB-lite"/>
    </source>
</evidence>
<dbReference type="GO" id="GO:0072318">
    <property type="term" value="P:clathrin coat disassembly"/>
    <property type="evidence" value="ECO:0007669"/>
    <property type="project" value="TreeGrafter"/>
</dbReference>
<reference evidence="4 5" key="1">
    <citation type="submission" date="2018-06" db="EMBL/GenBank/DDBJ databases">
        <title>The Genome of Cuscuta australis (Dodder) Provides Insight into the Evolution of Plant Parasitism.</title>
        <authorList>
            <person name="Liu H."/>
        </authorList>
    </citation>
    <scope>NUCLEOTIDE SEQUENCE [LARGE SCALE GENOMIC DNA]</scope>
    <source>
        <strain evidence="5">cv. Yunnan</strain>
        <tissue evidence="4">Vines</tissue>
    </source>
</reference>
<feature type="compositionally biased region" description="Basic and acidic residues" evidence="2">
    <location>
        <begin position="508"/>
        <end position="519"/>
    </location>
</feature>
<dbReference type="AlphaFoldDB" id="A0A328DPG4"/>
<proteinExistence type="predicted"/>
<name>A0A328DPG4_9ASTE</name>
<feature type="compositionally biased region" description="Pro residues" evidence="2">
    <location>
        <begin position="184"/>
        <end position="196"/>
    </location>
</feature>
<dbReference type="Proteomes" id="UP000249390">
    <property type="component" value="Unassembled WGS sequence"/>
</dbReference>
<feature type="region of interest" description="Disordered" evidence="2">
    <location>
        <begin position="181"/>
        <end position="233"/>
    </location>
</feature>
<dbReference type="InterPro" id="IPR036869">
    <property type="entry name" value="J_dom_sf"/>
</dbReference>
<feature type="region of interest" description="Disordered" evidence="2">
    <location>
        <begin position="310"/>
        <end position="332"/>
    </location>
</feature>
<feature type="region of interest" description="Disordered" evidence="2">
    <location>
        <begin position="652"/>
        <end position="692"/>
    </location>
</feature>
<accession>A0A328DPG4</accession>
<dbReference type="PANTHER" id="PTHR23172:SF87">
    <property type="entry name" value="CHAPERONE DNAJ-DOMAIN SUPERFAMILY PROTEIN"/>
    <property type="match status" value="1"/>
</dbReference>
<sequence>MEMENLSRTRLGNGFSARARKKSLYEDVFGGPPKTGAGAPSLSPRLEDYTEIFGGFRSSRTSSIPVLDLPTADGGEDLKSLDGRASRFDYTQIFGRFNVVDFAISLEDLMGLPNAGYNSSDEAWSPAQSESLSDDSDPSAFSDKCESLAKADLLYPVNDVKQFNISYASDGTSHIARLQTEPSQLPPPARPPPTRPNPTLNPFKVDLDQPEGGESITSAGKFSESEPEGGYSQGTYNSVEWREVTGFFEVTEAFPQKSPEKFKTEMQQTSREEEMKKPNMAKEVFEQNMDTFKTKPKSNHGLDKFECKRREEETADTEKYDGRKMPSGDKTFNRNITKNMLVEEKRDGQEKCITGGKGKNAELVEALEICKNRSRIKESLWEEHAEKTVKWESTKNDQNLKMHIDHDQTSSTIMWEHGSKQFPRASQKDEQDDVRLAPTSKVEVDDTSEEADELVDIDWIVKDHSKLEELSEDGKINEAVGKNEENVAAFGRAYKPNIVAVQVSQLSEKQEESSNKPEETQVAFSQGDDQKVKAARERKFKIEVDNLLVEERFNSANQEQENLQHRVVINHPCLDEHLLNSRETGINIVKLSHHKKVSPASQMAHISEGTKGITFQGQRKDNIEGLQFTINKEVTKEKLSRQTVRNWTENGKSVLEFGEKPSQTDQRSTKKSGGIEEMASGVSRIPGELGDEYLKKMEEEREREREREKDRMTVTLERPYAESRQRVFEKAMAEKAMNGARERVDRSYSDRFSGNDEMRTHYFSSNIMDHQNQHATKLRYSYSANAGIEGETAQRCKSRIERYQRTTERAAKALAEKNMRDLLVQREQLERNRLAKALDAEVKRWSNGKEGNLRALLSTLQYILGGNSGWQAVPLTDIITSAAVKKAYRKATLCVHPDKLQQRGASIQQKYICEKVFDLLKEAWNKFNSEER</sequence>
<feature type="compositionally biased region" description="Polar residues" evidence="2">
    <location>
        <begin position="118"/>
        <end position="131"/>
    </location>
</feature>
<dbReference type="PANTHER" id="PTHR23172">
    <property type="entry name" value="AUXILIN/CYCLIN G-ASSOCIATED KINASE-RELATED"/>
    <property type="match status" value="1"/>
</dbReference>
<dbReference type="InterPro" id="IPR001623">
    <property type="entry name" value="DnaJ_domain"/>
</dbReference>
<dbReference type="GO" id="GO:0031982">
    <property type="term" value="C:vesicle"/>
    <property type="evidence" value="ECO:0007669"/>
    <property type="project" value="TreeGrafter"/>
</dbReference>
<dbReference type="GO" id="GO:0030276">
    <property type="term" value="F:clathrin binding"/>
    <property type="evidence" value="ECO:0007669"/>
    <property type="project" value="TreeGrafter"/>
</dbReference>
<feature type="domain" description="J" evidence="3">
    <location>
        <begin position="868"/>
        <end position="932"/>
    </location>
</feature>
<dbReference type="EMBL" id="NQVE01000122">
    <property type="protein sequence ID" value="RAL46558.1"/>
    <property type="molecule type" value="Genomic_DNA"/>
</dbReference>
<gene>
    <name evidence="4" type="ORF">DM860_004837</name>
</gene>
<dbReference type="CDD" id="cd06257">
    <property type="entry name" value="DnaJ"/>
    <property type="match status" value="1"/>
</dbReference>
<feature type="compositionally biased region" description="Basic and acidic residues" evidence="2">
    <location>
        <begin position="310"/>
        <end position="327"/>
    </location>
</feature>
<dbReference type="SUPFAM" id="SSF46565">
    <property type="entry name" value="Chaperone J-domain"/>
    <property type="match status" value="1"/>
</dbReference>
<evidence type="ECO:0000313" key="4">
    <source>
        <dbReference type="EMBL" id="RAL46558.1"/>
    </source>
</evidence>
<feature type="region of interest" description="Disordered" evidence="2">
    <location>
        <begin position="118"/>
        <end position="141"/>
    </location>
</feature>
<comment type="caution">
    <text evidence="4">The sequence shown here is derived from an EMBL/GenBank/DDBJ whole genome shotgun (WGS) entry which is preliminary data.</text>
</comment>
<organism evidence="4 5">
    <name type="scientific">Cuscuta australis</name>
    <dbReference type="NCBI Taxonomy" id="267555"/>
    <lineage>
        <taxon>Eukaryota</taxon>
        <taxon>Viridiplantae</taxon>
        <taxon>Streptophyta</taxon>
        <taxon>Embryophyta</taxon>
        <taxon>Tracheophyta</taxon>
        <taxon>Spermatophyta</taxon>
        <taxon>Magnoliopsida</taxon>
        <taxon>eudicotyledons</taxon>
        <taxon>Gunneridae</taxon>
        <taxon>Pentapetalae</taxon>
        <taxon>asterids</taxon>
        <taxon>lamiids</taxon>
        <taxon>Solanales</taxon>
        <taxon>Convolvulaceae</taxon>
        <taxon>Cuscuteae</taxon>
        <taxon>Cuscuta</taxon>
        <taxon>Cuscuta subgen. Grammica</taxon>
        <taxon>Cuscuta sect. Cleistogrammica</taxon>
    </lineage>
</organism>
<feature type="region of interest" description="Disordered" evidence="2">
    <location>
        <begin position="506"/>
        <end position="530"/>
    </location>
</feature>
<protein>
    <recommendedName>
        <fullName evidence="3">J domain-containing protein</fullName>
    </recommendedName>
</protein>
<keyword evidence="1" id="KW-0175">Coiled coil</keyword>
<dbReference type="Gene3D" id="1.10.287.110">
    <property type="entry name" value="DnaJ domain"/>
    <property type="match status" value="1"/>
</dbReference>
<dbReference type="PROSITE" id="PS50076">
    <property type="entry name" value="DNAJ_2"/>
    <property type="match status" value="1"/>
</dbReference>
<evidence type="ECO:0000313" key="5">
    <source>
        <dbReference type="Proteomes" id="UP000249390"/>
    </source>
</evidence>
<keyword evidence="5" id="KW-1185">Reference proteome</keyword>
<evidence type="ECO:0000256" key="1">
    <source>
        <dbReference type="ARBA" id="ARBA00023054"/>
    </source>
</evidence>
<evidence type="ECO:0000259" key="3">
    <source>
        <dbReference type="PROSITE" id="PS50076"/>
    </source>
</evidence>
<dbReference type="GO" id="GO:0072583">
    <property type="term" value="P:clathrin-dependent endocytosis"/>
    <property type="evidence" value="ECO:0007669"/>
    <property type="project" value="TreeGrafter"/>
</dbReference>
<dbReference type="GO" id="GO:0005737">
    <property type="term" value="C:cytoplasm"/>
    <property type="evidence" value="ECO:0007669"/>
    <property type="project" value="TreeGrafter"/>
</dbReference>
<dbReference type="FunFam" id="1.10.287.110:FF:000009">
    <property type="entry name" value="Auxilin-related protein 1"/>
    <property type="match status" value="1"/>
</dbReference>